<keyword evidence="1" id="KW-0472">Membrane</keyword>
<evidence type="ECO:0008006" key="4">
    <source>
        <dbReference type="Google" id="ProtNLM"/>
    </source>
</evidence>
<dbReference type="EMBL" id="MPGH01000011">
    <property type="protein sequence ID" value="OLN97087.1"/>
    <property type="molecule type" value="Genomic_DNA"/>
</dbReference>
<dbReference type="AlphaFoldDB" id="A0A1Q8S6R9"/>
<comment type="caution">
    <text evidence="2">The sequence shown here is derived from an EMBL/GenBank/DDBJ whole genome shotgun (WGS) entry which is preliminary data.</text>
</comment>
<keyword evidence="1" id="KW-1133">Transmembrane helix</keyword>
<protein>
    <recommendedName>
        <fullName evidence="4">MARVEL domain-containing protein</fullName>
    </recommendedName>
</protein>
<sequence length="233" mass="26148">MLQNRDRSTSRANATAALLCLEAVVTVGALVLFGVAFPDRFRSRLWTNGGENGWCSNPRLRIYFYANYEDPPEIPLIWSQSLTTSSMATAVLGTSVFFARMTMAALRYEARGMNILYDAALSILWACSAVAQNGPDLSDSEHVSARPWYLERDCDDAWAANRGWCRIAKWEYAWAVLAALFYGAKMVGILGWSLYEKGKKDGRTEDFDIRVWNRDSTGNWAVSYKHDIGGTRA</sequence>
<organism evidence="2 3">
    <name type="scientific">Colletotrichum chlorophyti</name>
    <dbReference type="NCBI Taxonomy" id="708187"/>
    <lineage>
        <taxon>Eukaryota</taxon>
        <taxon>Fungi</taxon>
        <taxon>Dikarya</taxon>
        <taxon>Ascomycota</taxon>
        <taxon>Pezizomycotina</taxon>
        <taxon>Sordariomycetes</taxon>
        <taxon>Hypocreomycetidae</taxon>
        <taxon>Glomerellales</taxon>
        <taxon>Glomerellaceae</taxon>
        <taxon>Colletotrichum</taxon>
    </lineage>
</organism>
<dbReference type="Proteomes" id="UP000186583">
    <property type="component" value="Unassembled WGS sequence"/>
</dbReference>
<evidence type="ECO:0000313" key="3">
    <source>
        <dbReference type="Proteomes" id="UP000186583"/>
    </source>
</evidence>
<feature type="transmembrane region" description="Helical" evidence="1">
    <location>
        <begin position="12"/>
        <end position="37"/>
    </location>
</feature>
<gene>
    <name evidence="2" type="ORF">CCHL11_02163</name>
</gene>
<dbReference type="OrthoDB" id="5352400at2759"/>
<keyword evidence="3" id="KW-1185">Reference proteome</keyword>
<proteinExistence type="predicted"/>
<keyword evidence="1" id="KW-0812">Transmembrane</keyword>
<feature type="transmembrane region" description="Helical" evidence="1">
    <location>
        <begin position="77"/>
        <end position="99"/>
    </location>
</feature>
<accession>A0A1Q8S6R9</accession>
<feature type="transmembrane region" description="Helical" evidence="1">
    <location>
        <begin position="172"/>
        <end position="195"/>
    </location>
</feature>
<reference evidence="2 3" key="1">
    <citation type="submission" date="2016-11" db="EMBL/GenBank/DDBJ databases">
        <title>Draft Genome Assembly of Colletotrichum chlorophyti a pathogen of herbaceous plants.</title>
        <authorList>
            <person name="Gan P."/>
            <person name="Narusaka M."/>
            <person name="Tsushima A."/>
            <person name="Narusaka Y."/>
            <person name="Takano Y."/>
            <person name="Shirasu K."/>
        </authorList>
    </citation>
    <scope>NUCLEOTIDE SEQUENCE [LARGE SCALE GENOMIC DNA]</scope>
    <source>
        <strain evidence="2 3">NTL11</strain>
    </source>
</reference>
<name>A0A1Q8S6R9_9PEZI</name>
<evidence type="ECO:0000256" key="1">
    <source>
        <dbReference type="SAM" id="Phobius"/>
    </source>
</evidence>
<evidence type="ECO:0000313" key="2">
    <source>
        <dbReference type="EMBL" id="OLN97087.1"/>
    </source>
</evidence>